<keyword evidence="3" id="KW-1185">Reference proteome</keyword>
<feature type="chain" id="PRO_5045396643" description="Secreted protein" evidence="1">
    <location>
        <begin position="35"/>
        <end position="287"/>
    </location>
</feature>
<evidence type="ECO:0000256" key="1">
    <source>
        <dbReference type="SAM" id="SignalP"/>
    </source>
</evidence>
<reference evidence="3" key="1">
    <citation type="journal article" date="2019" name="Int. J. Syst. Evol. Microbiol.">
        <title>The Global Catalogue of Microorganisms (GCM) 10K type strain sequencing project: providing services to taxonomists for standard genome sequencing and annotation.</title>
        <authorList>
            <consortium name="The Broad Institute Genomics Platform"/>
            <consortium name="The Broad Institute Genome Sequencing Center for Infectious Disease"/>
            <person name="Wu L."/>
            <person name="Ma J."/>
        </authorList>
    </citation>
    <scope>NUCLEOTIDE SEQUENCE [LARGE SCALE GENOMIC DNA]</scope>
    <source>
        <strain evidence="3">JCM 14307</strain>
    </source>
</reference>
<protein>
    <recommendedName>
        <fullName evidence="4">Secreted protein</fullName>
    </recommendedName>
</protein>
<organism evidence="2 3">
    <name type="scientific">Kribbella yunnanensis</name>
    <dbReference type="NCBI Taxonomy" id="190194"/>
    <lineage>
        <taxon>Bacteria</taxon>
        <taxon>Bacillati</taxon>
        <taxon>Actinomycetota</taxon>
        <taxon>Actinomycetes</taxon>
        <taxon>Propionibacteriales</taxon>
        <taxon>Kribbellaceae</taxon>
        <taxon>Kribbella</taxon>
    </lineage>
</organism>
<comment type="caution">
    <text evidence="2">The sequence shown here is derived from an EMBL/GenBank/DDBJ whole genome shotgun (WGS) entry which is preliminary data.</text>
</comment>
<gene>
    <name evidence="2" type="ORF">GCM10009745_49200</name>
</gene>
<accession>A0ABP4U4B0</accession>
<evidence type="ECO:0000313" key="3">
    <source>
        <dbReference type="Proteomes" id="UP001500280"/>
    </source>
</evidence>
<keyword evidence="1" id="KW-0732">Signal</keyword>
<sequence length="287" mass="29042">MASAPTLGRMTFPRALAAAVLIGTALITTQPAQAAVPDLQLVSRTVGPASTASQSTIADCPLGNSILGAGGEVVGGRGQVGLSMYTQIEREWGSAQGDEDADGTANSWSLTAYAICTSGPMRQSLSQFSTYDSPAEKAVTVRCPAGTVTTSAGSSVTDGGNLILDDAVPSADLTSVTVDVFESQTGRTDNWHSVASARCGVPLPGIQRVAATSATDSATNKSVTATCPAGKKVVGTGHEIANGKGQVLLDDVVPSADLTSVRAEAFEDQDGTANNWSITAYAVCATA</sequence>
<name>A0ABP4U4B0_9ACTN</name>
<proteinExistence type="predicted"/>
<dbReference type="Proteomes" id="UP001500280">
    <property type="component" value="Unassembled WGS sequence"/>
</dbReference>
<dbReference type="EMBL" id="BAAANF010000017">
    <property type="protein sequence ID" value="GAA1697186.1"/>
    <property type="molecule type" value="Genomic_DNA"/>
</dbReference>
<feature type="signal peptide" evidence="1">
    <location>
        <begin position="1"/>
        <end position="34"/>
    </location>
</feature>
<evidence type="ECO:0008006" key="4">
    <source>
        <dbReference type="Google" id="ProtNLM"/>
    </source>
</evidence>
<evidence type="ECO:0000313" key="2">
    <source>
        <dbReference type="EMBL" id="GAA1697186.1"/>
    </source>
</evidence>